<accession>A0A5Q4ZAI1</accession>
<protein>
    <submittedName>
        <fullName evidence="1">Uncharacterized protein</fullName>
    </submittedName>
</protein>
<organism evidence="1 2">
    <name type="scientific">Paraburkholderia dioscoreae</name>
    <dbReference type="NCBI Taxonomy" id="2604047"/>
    <lineage>
        <taxon>Bacteria</taxon>
        <taxon>Pseudomonadati</taxon>
        <taxon>Pseudomonadota</taxon>
        <taxon>Betaproteobacteria</taxon>
        <taxon>Burkholderiales</taxon>
        <taxon>Burkholderiaceae</taxon>
        <taxon>Paraburkholderia</taxon>
    </lineage>
</organism>
<proteinExistence type="predicted"/>
<sequence>MAARNYRLLSREGNSYKKTDLDRARFLLKCAVTLRRTWSRACRAAGRGQRAVRWFAPQATMLDHDPCARQERVQKGVRLCAHYSSHANHQTTAFIQFSVW</sequence>
<dbReference type="KEGG" id="pdio:PDMSB3_2391"/>
<gene>
    <name evidence="1" type="ORF">PDMSB3_2391</name>
</gene>
<dbReference type="AlphaFoldDB" id="A0A5Q4ZAI1"/>
<evidence type="ECO:0000313" key="2">
    <source>
        <dbReference type="Proteomes" id="UP000325811"/>
    </source>
</evidence>
<dbReference type="EMBL" id="LR699553">
    <property type="protein sequence ID" value="VVD28847.1"/>
    <property type="molecule type" value="Genomic_DNA"/>
</dbReference>
<reference evidence="1 2" key="1">
    <citation type="submission" date="2019-08" db="EMBL/GenBank/DDBJ databases">
        <authorList>
            <person name="Herpell B J."/>
        </authorList>
    </citation>
    <scope>NUCLEOTIDE SEQUENCE [LARGE SCALE GENOMIC DNA]</scope>
    <source>
        <strain evidence="2">Msb3</strain>
    </source>
</reference>
<name>A0A5Q4ZAI1_9BURK</name>
<dbReference type="Proteomes" id="UP000325811">
    <property type="component" value="Chromosome I"/>
</dbReference>
<evidence type="ECO:0000313" key="1">
    <source>
        <dbReference type="EMBL" id="VVD28847.1"/>
    </source>
</evidence>
<keyword evidence="2" id="KW-1185">Reference proteome</keyword>